<keyword evidence="2" id="KW-0288">FMN</keyword>
<dbReference type="InterPro" id="IPR051796">
    <property type="entry name" value="ISF_SsuE-like"/>
</dbReference>
<dbReference type="PANTHER" id="PTHR43278:SF4">
    <property type="entry name" value="NAD(P)H-DEPENDENT FMN-CONTAINING OXIDOREDUCTASE YWQN-RELATED"/>
    <property type="match status" value="1"/>
</dbReference>
<reference evidence="4" key="1">
    <citation type="submission" date="2020-12" db="EMBL/GenBank/DDBJ databases">
        <title>Taurinivorans muris gen. nov., sp. nov., fundamental and realized metabolic niche of a ubiquitous sulfidogenic bacterium in the murine intestine.</title>
        <authorList>
            <person name="Ye H."/>
            <person name="Hanson B.T."/>
            <person name="Loy A."/>
        </authorList>
    </citation>
    <scope>NUCLEOTIDE SEQUENCE</scope>
    <source>
        <strain evidence="4">LT0009</strain>
    </source>
</reference>
<gene>
    <name evidence="4" type="ORF">JBF11_08500</name>
</gene>
<evidence type="ECO:0000259" key="3">
    <source>
        <dbReference type="Pfam" id="PF03358"/>
    </source>
</evidence>
<dbReference type="Pfam" id="PF03358">
    <property type="entry name" value="FMN_red"/>
    <property type="match status" value="1"/>
</dbReference>
<keyword evidence="5" id="KW-1185">Reference proteome</keyword>
<feature type="domain" description="NADPH-dependent FMN reductase-like" evidence="3">
    <location>
        <begin position="45"/>
        <end position="192"/>
    </location>
</feature>
<dbReference type="InterPro" id="IPR005025">
    <property type="entry name" value="FMN_Rdtase-like_dom"/>
</dbReference>
<name>A0ABY5Y0Z7_9BACT</name>
<organism evidence="4 5">
    <name type="scientific">Taurinivorans muris</name>
    <dbReference type="NCBI Taxonomy" id="2787751"/>
    <lineage>
        <taxon>Bacteria</taxon>
        <taxon>Pseudomonadati</taxon>
        <taxon>Thermodesulfobacteriota</taxon>
        <taxon>Desulfovibrionia</taxon>
        <taxon>Desulfovibrionales</taxon>
        <taxon>Desulfovibrionaceae</taxon>
        <taxon>Taurinivorans</taxon>
    </lineage>
</organism>
<evidence type="ECO:0000256" key="1">
    <source>
        <dbReference type="ARBA" id="ARBA00022630"/>
    </source>
</evidence>
<dbReference type="Gene3D" id="3.40.50.360">
    <property type="match status" value="1"/>
</dbReference>
<dbReference type="PANTHER" id="PTHR43278">
    <property type="entry name" value="NAD(P)H-DEPENDENT FMN-CONTAINING OXIDOREDUCTASE YWQN-RELATED"/>
    <property type="match status" value="1"/>
</dbReference>
<dbReference type="InterPro" id="IPR029039">
    <property type="entry name" value="Flavoprotein-like_sf"/>
</dbReference>
<evidence type="ECO:0000313" key="5">
    <source>
        <dbReference type="Proteomes" id="UP001058120"/>
    </source>
</evidence>
<sequence>MNRRIFMKRAGLALLGTGFGMKSALLFMKNAYARTPRTQGGEKTMKIFVLTGSPRENGNSNILADHFIKGAKEQGHEIVRFDAAQKNVHPCIACNSCGMDGPCVFKDDFEFVREHIVPADLAVFATPMYYFGISAQLKAVIDRFYAINGQIHVPKKAVLLMTYANNSPAHELPILTHYEKLLDYLGWEDAGRVVASGTWTAGSVLRTDFPNKAYELGKRI</sequence>
<dbReference type="RefSeq" id="WP_334315056.1">
    <property type="nucleotide sequence ID" value="NZ_CP065938.1"/>
</dbReference>
<keyword evidence="1" id="KW-0285">Flavoprotein</keyword>
<evidence type="ECO:0000256" key="2">
    <source>
        <dbReference type="ARBA" id="ARBA00022643"/>
    </source>
</evidence>
<proteinExistence type="predicted"/>
<dbReference type="Proteomes" id="UP001058120">
    <property type="component" value="Chromosome"/>
</dbReference>
<dbReference type="EMBL" id="CP065938">
    <property type="protein sequence ID" value="UWX05476.1"/>
    <property type="molecule type" value="Genomic_DNA"/>
</dbReference>
<dbReference type="SUPFAM" id="SSF52218">
    <property type="entry name" value="Flavoproteins"/>
    <property type="match status" value="1"/>
</dbReference>
<accession>A0ABY5Y0Z7</accession>
<evidence type="ECO:0000313" key="4">
    <source>
        <dbReference type="EMBL" id="UWX05476.1"/>
    </source>
</evidence>
<protein>
    <submittedName>
        <fullName evidence="4">Flavodoxin family protein</fullName>
    </submittedName>
</protein>